<dbReference type="InterPro" id="IPR037912">
    <property type="entry name" value="MCRS1"/>
</dbReference>
<dbReference type="GO" id="GO:0045944">
    <property type="term" value="P:positive regulation of transcription by RNA polymerase II"/>
    <property type="evidence" value="ECO:0007669"/>
    <property type="project" value="TreeGrafter"/>
</dbReference>
<keyword evidence="4" id="KW-1185">Reference proteome</keyword>
<dbReference type="SUPFAM" id="SSF49879">
    <property type="entry name" value="SMAD/FHA domain"/>
    <property type="match status" value="1"/>
</dbReference>
<dbReference type="SMART" id="SM00240">
    <property type="entry name" value="FHA"/>
    <property type="match status" value="1"/>
</dbReference>
<dbReference type="Gene3D" id="2.60.200.20">
    <property type="match status" value="1"/>
</dbReference>
<gene>
    <name evidence="3" type="ORF">G2W53_011943</name>
</gene>
<evidence type="ECO:0000259" key="2">
    <source>
        <dbReference type="PROSITE" id="PS50006"/>
    </source>
</evidence>
<reference evidence="3" key="1">
    <citation type="submission" date="2020-09" db="EMBL/GenBank/DDBJ databases">
        <title>Genome-Enabled Discovery of Anthraquinone Biosynthesis in Senna tora.</title>
        <authorList>
            <person name="Kang S.-H."/>
            <person name="Pandey R.P."/>
            <person name="Lee C.-M."/>
            <person name="Sim J.-S."/>
            <person name="Jeong J.-T."/>
            <person name="Choi B.-S."/>
            <person name="Jung M."/>
            <person name="Ginzburg D."/>
            <person name="Zhao K."/>
            <person name="Won S.Y."/>
            <person name="Oh T.-J."/>
            <person name="Yu Y."/>
            <person name="Kim N.-H."/>
            <person name="Lee O.R."/>
            <person name="Lee T.-H."/>
            <person name="Bashyal P."/>
            <person name="Kim T.-S."/>
            <person name="Lee W.-H."/>
            <person name="Kawkins C."/>
            <person name="Kim C.-K."/>
            <person name="Kim J.S."/>
            <person name="Ahn B.O."/>
            <person name="Rhee S.Y."/>
            <person name="Sohng J.K."/>
        </authorList>
    </citation>
    <scope>NUCLEOTIDE SEQUENCE</scope>
    <source>
        <tissue evidence="3">Leaf</tissue>
    </source>
</reference>
<sequence>MVALATVAPWTPEDDLLLKNAVEAGASLESLAKGAVQFSRRFTIREIQDRWYSLLYDPIISEQASACMNNVDLSALPLPSKFSKFGHLKERKSAPVKRKAESVRSSYYAMRKRILNDTINSLNLSFPMGPESNNNVGSGIEALPENSLPEGAASNHFGFQGSNFDHIHCAFPENMVDDNLEATEVTAHAFYTGAVNPVEEDLSIDPKRILKEETQMLGDEVSLSGGVEEFGDIKELPINSLMGDDNLVRLPLSTFDQINSEPGNLCSEFDGNNVFSSSDLECGTSFNTLQLSPIPELPIWRDEGIEEPDVLCDAFKNSIDSGEAYLEELSNSLLNFTNEEELYLMDVDGKDGFDKSFYEGLSSLLSNSPNDVTSDQIPTITETETSAASHSHVTDPSVLSSSDVKVAPRSEVQMPSYASAKDPRFPELINGVICCVLNTEDPEIPSNEDVFLPFDVPPSTMPSSFKVNTPISSSVEDFGYSHRTAGRGTILKQAELKTLGEPHVSSKLVGSPPLLGPVVSSKVKCELPNSHASYTVSRSAVMDSTGPSEIHSEKTSIRALVHANSKEDAANIGLAKHLGNDLANSFNEKTSHFSNSLRNYPHSIASGMKKEQDAAKPIKDKKLPHEEVISSVVESELVANPPTLEQEEQYIDSDDDVPYYSDIEAMILDMDLDPDDQDMYYCEEVFNAISVTYTFCSTLPIVFAVNKSKFCVLSSKLVLRYHHEDAKRAIIRLEQSAHSSMQRAIASHGALAILYGRHSKHYIKKPEVILGRATEDVLVDIDLSKGMNANKISRRQAIIKMDKVGSFYLKNLGKSSILVNNKEVHPGQSQQLTSSCLVEIRGVPFIFEANQSRVKQYVDGVIRLLYFSAFNEIVFPWKTLECISSRSSPKSSAKFYDRL</sequence>
<evidence type="ECO:0000313" key="3">
    <source>
        <dbReference type="EMBL" id="KAF7829610.1"/>
    </source>
</evidence>
<dbReference type="CDD" id="cd22687">
    <property type="entry name" value="FHA_MCRS1"/>
    <property type="match status" value="1"/>
</dbReference>
<dbReference type="Pfam" id="PF13325">
    <property type="entry name" value="MCRS_N"/>
    <property type="match status" value="1"/>
</dbReference>
<evidence type="ECO:0000256" key="1">
    <source>
        <dbReference type="SAM" id="MobiDB-lite"/>
    </source>
</evidence>
<dbReference type="OrthoDB" id="10262769at2759"/>
<accession>A0A834WN59</accession>
<dbReference type="GO" id="GO:0071339">
    <property type="term" value="C:MLL1 complex"/>
    <property type="evidence" value="ECO:0007669"/>
    <property type="project" value="InterPro"/>
</dbReference>
<dbReference type="FunFam" id="2.60.200.20:FF:000052">
    <property type="entry name" value="Microspherule protein 1"/>
    <property type="match status" value="1"/>
</dbReference>
<feature type="region of interest" description="Disordered" evidence="1">
    <location>
        <begin position="383"/>
        <end position="405"/>
    </location>
</feature>
<feature type="domain" description="FHA" evidence="2">
    <location>
        <begin position="768"/>
        <end position="824"/>
    </location>
</feature>
<dbReference type="GO" id="GO:0044545">
    <property type="term" value="C:NSL complex"/>
    <property type="evidence" value="ECO:0007669"/>
    <property type="project" value="TreeGrafter"/>
</dbReference>
<dbReference type="PANTHER" id="PTHR13233:SF0">
    <property type="entry name" value="MICROSPHERULE PROTEIN 1"/>
    <property type="match status" value="1"/>
</dbReference>
<dbReference type="InterPro" id="IPR000253">
    <property type="entry name" value="FHA_dom"/>
</dbReference>
<dbReference type="GO" id="GO:0031011">
    <property type="term" value="C:Ino80 complex"/>
    <property type="evidence" value="ECO:0007669"/>
    <property type="project" value="InterPro"/>
</dbReference>
<comment type="caution">
    <text evidence="3">The sequence shown here is derived from an EMBL/GenBank/DDBJ whole genome shotgun (WGS) entry which is preliminary data.</text>
</comment>
<dbReference type="AlphaFoldDB" id="A0A834WN59"/>
<evidence type="ECO:0000313" key="4">
    <source>
        <dbReference type="Proteomes" id="UP000634136"/>
    </source>
</evidence>
<dbReference type="InterPro" id="IPR025999">
    <property type="entry name" value="MCRS_N"/>
</dbReference>
<proteinExistence type="predicted"/>
<dbReference type="Proteomes" id="UP000634136">
    <property type="component" value="Unassembled WGS sequence"/>
</dbReference>
<name>A0A834WN59_9FABA</name>
<dbReference type="EMBL" id="JAAIUW010000005">
    <property type="protein sequence ID" value="KAF7829610.1"/>
    <property type="molecule type" value="Genomic_DNA"/>
</dbReference>
<dbReference type="Pfam" id="PF00498">
    <property type="entry name" value="FHA"/>
    <property type="match status" value="1"/>
</dbReference>
<dbReference type="PANTHER" id="PTHR13233">
    <property type="entry name" value="MICROSPHERULE PROTEIN 1"/>
    <property type="match status" value="1"/>
</dbReference>
<organism evidence="3 4">
    <name type="scientific">Senna tora</name>
    <dbReference type="NCBI Taxonomy" id="362788"/>
    <lineage>
        <taxon>Eukaryota</taxon>
        <taxon>Viridiplantae</taxon>
        <taxon>Streptophyta</taxon>
        <taxon>Embryophyta</taxon>
        <taxon>Tracheophyta</taxon>
        <taxon>Spermatophyta</taxon>
        <taxon>Magnoliopsida</taxon>
        <taxon>eudicotyledons</taxon>
        <taxon>Gunneridae</taxon>
        <taxon>Pentapetalae</taxon>
        <taxon>rosids</taxon>
        <taxon>fabids</taxon>
        <taxon>Fabales</taxon>
        <taxon>Fabaceae</taxon>
        <taxon>Caesalpinioideae</taxon>
        <taxon>Cassia clade</taxon>
        <taxon>Senna</taxon>
    </lineage>
</organism>
<dbReference type="InterPro" id="IPR008984">
    <property type="entry name" value="SMAD_FHA_dom_sf"/>
</dbReference>
<dbReference type="GO" id="GO:0002151">
    <property type="term" value="F:G-quadruplex RNA binding"/>
    <property type="evidence" value="ECO:0007669"/>
    <property type="project" value="InterPro"/>
</dbReference>
<dbReference type="PROSITE" id="PS50006">
    <property type="entry name" value="FHA_DOMAIN"/>
    <property type="match status" value="1"/>
</dbReference>
<protein>
    <submittedName>
        <fullName evidence="3">Microspherule protein 1</fullName>
    </submittedName>
</protein>